<sequence length="352" mass="39452">MMILPIFAVLVGCAFTAVPLIDPSTLRECPCNLSRLWLDVVVAIDSSKGMTAIGMTQVLANVLTVFEDTKIAQGVGQHTRVGVVTYGEKATMKYDLNEFQSYEDASKKIWEIECGNDMYPNLMEALVVANKLLNNGRKQNLRKNVKPVILVYASNYRDKDFNDARELAEEIRRNGTDIVAVAFDQGGKIDALERMVEIASPGHFFTSRLLYLSRSIKQALCEVNCFCKSHWHHYTALIGRKIRKYGVCLQIGEKDASWKSVSDCGRIFQGNCHGSGPNSPEYGFLAQTIGNKSLSAHNVGLSYNAEMDQYYWNQPAGSIPLKFERVSEDCLVSREYICQTQTCDTDNYCEDI</sequence>
<name>A0AA36MBY5_CYLNA</name>
<evidence type="ECO:0000313" key="4">
    <source>
        <dbReference type="Proteomes" id="UP001176961"/>
    </source>
</evidence>
<proteinExistence type="predicted"/>
<feature type="domain" description="VWFA" evidence="2">
    <location>
        <begin position="39"/>
        <end position="223"/>
    </location>
</feature>
<dbReference type="AlphaFoldDB" id="A0AA36MBY5"/>
<dbReference type="PROSITE" id="PS50234">
    <property type="entry name" value="VWFA"/>
    <property type="match status" value="1"/>
</dbReference>
<dbReference type="PANTHER" id="PTHR31024">
    <property type="entry name" value="C-TYPE LECTIN"/>
    <property type="match status" value="1"/>
</dbReference>
<feature type="signal peptide" evidence="1">
    <location>
        <begin position="1"/>
        <end position="16"/>
    </location>
</feature>
<dbReference type="InterPro" id="IPR036465">
    <property type="entry name" value="vWFA_dom_sf"/>
</dbReference>
<feature type="chain" id="PRO_5041287862" description="VWFA domain-containing protein" evidence="1">
    <location>
        <begin position="17"/>
        <end position="352"/>
    </location>
</feature>
<comment type="caution">
    <text evidence="3">The sequence shown here is derived from an EMBL/GenBank/DDBJ whole genome shotgun (WGS) entry which is preliminary data.</text>
</comment>
<dbReference type="InterPro" id="IPR002035">
    <property type="entry name" value="VWF_A"/>
</dbReference>
<dbReference type="EMBL" id="CATQJL010000316">
    <property type="protein sequence ID" value="CAJ0604743.1"/>
    <property type="molecule type" value="Genomic_DNA"/>
</dbReference>
<dbReference type="SUPFAM" id="SSF53300">
    <property type="entry name" value="vWA-like"/>
    <property type="match status" value="1"/>
</dbReference>
<evidence type="ECO:0000313" key="3">
    <source>
        <dbReference type="EMBL" id="CAJ0604743.1"/>
    </source>
</evidence>
<dbReference type="Gene3D" id="3.40.50.410">
    <property type="entry name" value="von Willebrand factor, type A domain"/>
    <property type="match status" value="1"/>
</dbReference>
<dbReference type="Proteomes" id="UP001176961">
    <property type="component" value="Unassembled WGS sequence"/>
</dbReference>
<keyword evidence="1" id="KW-0732">Signal</keyword>
<dbReference type="SMART" id="SM00327">
    <property type="entry name" value="VWA"/>
    <property type="match status" value="1"/>
</dbReference>
<organism evidence="3 4">
    <name type="scientific">Cylicocyclus nassatus</name>
    <name type="common">Nematode worm</name>
    <dbReference type="NCBI Taxonomy" id="53992"/>
    <lineage>
        <taxon>Eukaryota</taxon>
        <taxon>Metazoa</taxon>
        <taxon>Ecdysozoa</taxon>
        <taxon>Nematoda</taxon>
        <taxon>Chromadorea</taxon>
        <taxon>Rhabditida</taxon>
        <taxon>Rhabditina</taxon>
        <taxon>Rhabditomorpha</taxon>
        <taxon>Strongyloidea</taxon>
        <taxon>Strongylidae</taxon>
        <taxon>Cylicocyclus</taxon>
    </lineage>
</organism>
<evidence type="ECO:0000259" key="2">
    <source>
        <dbReference type="PROSITE" id="PS50234"/>
    </source>
</evidence>
<reference evidence="3" key="1">
    <citation type="submission" date="2023-07" db="EMBL/GenBank/DDBJ databases">
        <authorList>
            <consortium name="CYATHOMIX"/>
        </authorList>
    </citation>
    <scope>NUCLEOTIDE SEQUENCE</scope>
    <source>
        <strain evidence="3">N/A</strain>
    </source>
</reference>
<protein>
    <recommendedName>
        <fullName evidence="2">VWFA domain-containing protein</fullName>
    </recommendedName>
</protein>
<dbReference type="PANTHER" id="PTHR31024:SF3">
    <property type="entry name" value="C-TYPE LECTIN-RELATED"/>
    <property type="match status" value="1"/>
</dbReference>
<dbReference type="GO" id="GO:0045087">
    <property type="term" value="P:innate immune response"/>
    <property type="evidence" value="ECO:0007669"/>
    <property type="project" value="TreeGrafter"/>
</dbReference>
<gene>
    <name evidence="3" type="ORF">CYNAS_LOCUS16726</name>
</gene>
<keyword evidence="4" id="KW-1185">Reference proteome</keyword>
<evidence type="ECO:0000256" key="1">
    <source>
        <dbReference type="SAM" id="SignalP"/>
    </source>
</evidence>
<accession>A0AA36MBY5</accession>
<dbReference type="Pfam" id="PF00092">
    <property type="entry name" value="VWA"/>
    <property type="match status" value="1"/>
</dbReference>